<dbReference type="Gene3D" id="3.90.226.10">
    <property type="entry name" value="2-enoyl-CoA Hydratase, Chain A, domain 1"/>
    <property type="match status" value="1"/>
</dbReference>
<name>A0ABV7TC31_9RHOB</name>
<dbReference type="CDD" id="cd06558">
    <property type="entry name" value="crotonase-like"/>
    <property type="match status" value="1"/>
</dbReference>
<comment type="similarity">
    <text evidence="1 3">Belongs to the enoyl-CoA hydratase/isomerase family.</text>
</comment>
<evidence type="ECO:0000256" key="2">
    <source>
        <dbReference type="ARBA" id="ARBA00023239"/>
    </source>
</evidence>
<dbReference type="PANTHER" id="PTHR11941">
    <property type="entry name" value="ENOYL-COA HYDRATASE-RELATED"/>
    <property type="match status" value="1"/>
</dbReference>
<evidence type="ECO:0000313" key="4">
    <source>
        <dbReference type="EMBL" id="MFC3612559.1"/>
    </source>
</evidence>
<evidence type="ECO:0000256" key="1">
    <source>
        <dbReference type="ARBA" id="ARBA00005254"/>
    </source>
</evidence>
<keyword evidence="2" id="KW-0456">Lyase</keyword>
<evidence type="ECO:0000313" key="5">
    <source>
        <dbReference type="Proteomes" id="UP001595629"/>
    </source>
</evidence>
<dbReference type="SUPFAM" id="SSF52096">
    <property type="entry name" value="ClpP/crotonase"/>
    <property type="match status" value="1"/>
</dbReference>
<dbReference type="InterPro" id="IPR018376">
    <property type="entry name" value="Enoyl-CoA_hyd/isom_CS"/>
</dbReference>
<comment type="caution">
    <text evidence="4">The sequence shown here is derived from an EMBL/GenBank/DDBJ whole genome shotgun (WGS) entry which is preliminary data.</text>
</comment>
<dbReference type="Gene3D" id="1.10.12.10">
    <property type="entry name" value="Lyase 2-enoyl-coa Hydratase, Chain A, domain 2"/>
    <property type="match status" value="1"/>
</dbReference>
<dbReference type="PROSITE" id="PS00166">
    <property type="entry name" value="ENOYL_COA_HYDRATASE"/>
    <property type="match status" value="1"/>
</dbReference>
<dbReference type="Proteomes" id="UP001595629">
    <property type="component" value="Unassembled WGS sequence"/>
</dbReference>
<reference evidence="5" key="1">
    <citation type="journal article" date="2019" name="Int. J. Syst. Evol. Microbiol.">
        <title>The Global Catalogue of Microorganisms (GCM) 10K type strain sequencing project: providing services to taxonomists for standard genome sequencing and annotation.</title>
        <authorList>
            <consortium name="The Broad Institute Genomics Platform"/>
            <consortium name="The Broad Institute Genome Sequencing Center for Infectious Disease"/>
            <person name="Wu L."/>
            <person name="Ma J."/>
        </authorList>
    </citation>
    <scope>NUCLEOTIDE SEQUENCE [LARGE SCALE GENOMIC DNA]</scope>
    <source>
        <strain evidence="5">KCTC 42911</strain>
    </source>
</reference>
<sequence>MTDAAGGPVRTRRDGAILEVTLDRPKANAIDLATSRIMGETFRSFRDDPDLRVAILTGGGEKFFCPGWDLKAAADGDAVDGDYGVGGFGGLQELRDMNKPVIAAVNGIACGGGLELALSADMILAADHASFALPEIRSGTVADAASVKLPKRIPYHIAMELLLTGRWFDAEEAHRWGIVNEIVPASGLMDRAWDLARLLASGPPLVYAAIKEIVREAEDSRFQDMMNRITKRQLRSVDVLYDSEDQMEGARAFAEKRDPVWKGR</sequence>
<dbReference type="RefSeq" id="WP_386733735.1">
    <property type="nucleotide sequence ID" value="NZ_JBHRXI010000001.1"/>
</dbReference>
<dbReference type="InterPro" id="IPR029045">
    <property type="entry name" value="ClpP/crotonase-like_dom_sf"/>
</dbReference>
<evidence type="ECO:0000256" key="3">
    <source>
        <dbReference type="RuleBase" id="RU003707"/>
    </source>
</evidence>
<gene>
    <name evidence="4" type="ORF">ACFORG_02200</name>
</gene>
<dbReference type="PANTHER" id="PTHR11941:SF54">
    <property type="entry name" value="ENOYL-COA HYDRATASE, MITOCHONDRIAL"/>
    <property type="match status" value="1"/>
</dbReference>
<dbReference type="EMBL" id="JBHRXI010000001">
    <property type="protein sequence ID" value="MFC3612559.1"/>
    <property type="molecule type" value="Genomic_DNA"/>
</dbReference>
<proteinExistence type="inferred from homology"/>
<organism evidence="4 5">
    <name type="scientific">Lutimaribacter marinistellae</name>
    <dbReference type="NCBI Taxonomy" id="1820329"/>
    <lineage>
        <taxon>Bacteria</taxon>
        <taxon>Pseudomonadati</taxon>
        <taxon>Pseudomonadota</taxon>
        <taxon>Alphaproteobacteria</taxon>
        <taxon>Rhodobacterales</taxon>
        <taxon>Roseobacteraceae</taxon>
        <taxon>Lutimaribacter</taxon>
    </lineage>
</organism>
<dbReference type="Pfam" id="PF00378">
    <property type="entry name" value="ECH_1"/>
    <property type="match status" value="1"/>
</dbReference>
<accession>A0ABV7TC31</accession>
<protein>
    <submittedName>
        <fullName evidence="4">Carnitinyl-CoA dehydratase</fullName>
    </submittedName>
</protein>
<keyword evidence="5" id="KW-1185">Reference proteome</keyword>
<dbReference type="InterPro" id="IPR001753">
    <property type="entry name" value="Enoyl-CoA_hydra/iso"/>
</dbReference>
<dbReference type="InterPro" id="IPR014748">
    <property type="entry name" value="Enoyl-CoA_hydra_C"/>
</dbReference>